<accession>A0A4R6S3A2</accession>
<dbReference type="EMBL" id="SNXZ01000006">
    <property type="protein sequence ID" value="TDP94092.1"/>
    <property type="molecule type" value="Genomic_DNA"/>
</dbReference>
<dbReference type="GO" id="GO:0031412">
    <property type="term" value="P:gas vesicle organization"/>
    <property type="evidence" value="ECO:0007669"/>
    <property type="project" value="InterPro"/>
</dbReference>
<organism evidence="2 3">
    <name type="scientific">Labedaea rhizosphaerae</name>
    <dbReference type="NCBI Taxonomy" id="598644"/>
    <lineage>
        <taxon>Bacteria</taxon>
        <taxon>Bacillati</taxon>
        <taxon>Actinomycetota</taxon>
        <taxon>Actinomycetes</taxon>
        <taxon>Pseudonocardiales</taxon>
        <taxon>Pseudonocardiaceae</taxon>
        <taxon>Labedaea</taxon>
    </lineage>
</organism>
<gene>
    <name evidence="2" type="ORF">EV186_106486</name>
</gene>
<evidence type="ECO:0000313" key="2">
    <source>
        <dbReference type="EMBL" id="TDP94092.1"/>
    </source>
</evidence>
<dbReference type="AlphaFoldDB" id="A0A4R6S3A2"/>
<comment type="caution">
    <text evidence="2">The sequence shown here is derived from an EMBL/GenBank/DDBJ whole genome shotgun (WGS) entry which is preliminary data.</text>
</comment>
<keyword evidence="3" id="KW-1185">Reference proteome</keyword>
<dbReference type="RefSeq" id="WP_133853052.1">
    <property type="nucleotide sequence ID" value="NZ_SNXZ01000006.1"/>
</dbReference>
<dbReference type="OrthoDB" id="163447at2"/>
<evidence type="ECO:0000313" key="3">
    <source>
        <dbReference type="Proteomes" id="UP000295444"/>
    </source>
</evidence>
<name>A0A4R6S3A2_LABRH</name>
<sequence length="116" mass="12300">MATAKTQDGDGRAESGSKSSGKSRKDKSLTAATAASEALAHIKELVSSKPMGITSVEPTEDGWLVEVEVLEEQRIPSSADQLALYAVELDPEGELMAYRRTKQYGRGRSGNGNGVS</sequence>
<dbReference type="Pfam" id="PF05800">
    <property type="entry name" value="GvpO"/>
    <property type="match status" value="1"/>
</dbReference>
<reference evidence="2 3" key="1">
    <citation type="submission" date="2019-03" db="EMBL/GenBank/DDBJ databases">
        <title>Genomic Encyclopedia of Type Strains, Phase IV (KMG-IV): sequencing the most valuable type-strain genomes for metagenomic binning, comparative biology and taxonomic classification.</title>
        <authorList>
            <person name="Goeker M."/>
        </authorList>
    </citation>
    <scope>NUCLEOTIDE SEQUENCE [LARGE SCALE GENOMIC DNA]</scope>
    <source>
        <strain evidence="2 3">DSM 45361</strain>
    </source>
</reference>
<protein>
    <submittedName>
        <fullName evidence="2">Gas vesicle protein GvpO</fullName>
    </submittedName>
</protein>
<evidence type="ECO:0000256" key="1">
    <source>
        <dbReference type="SAM" id="MobiDB-lite"/>
    </source>
</evidence>
<dbReference type="InterPro" id="IPR008634">
    <property type="entry name" value="Gas-vesicle_GvpO"/>
</dbReference>
<feature type="region of interest" description="Disordered" evidence="1">
    <location>
        <begin position="1"/>
        <end position="33"/>
    </location>
</feature>
<proteinExistence type="predicted"/>
<dbReference type="Proteomes" id="UP000295444">
    <property type="component" value="Unassembled WGS sequence"/>
</dbReference>